<evidence type="ECO:0000313" key="3">
    <source>
        <dbReference type="Proteomes" id="UP001497516"/>
    </source>
</evidence>
<evidence type="ECO:0000313" key="2">
    <source>
        <dbReference type="EMBL" id="CAL1381500.1"/>
    </source>
</evidence>
<name>A0AAV2E7L2_9ROSI</name>
<dbReference type="EMBL" id="OZ034817">
    <property type="protein sequence ID" value="CAL1381500.1"/>
    <property type="molecule type" value="Genomic_DNA"/>
</dbReference>
<feature type="compositionally biased region" description="Acidic residues" evidence="1">
    <location>
        <begin position="297"/>
        <end position="316"/>
    </location>
</feature>
<evidence type="ECO:0000256" key="1">
    <source>
        <dbReference type="SAM" id="MobiDB-lite"/>
    </source>
</evidence>
<proteinExistence type="predicted"/>
<dbReference type="Proteomes" id="UP001497516">
    <property type="component" value="Chromosome 4"/>
</dbReference>
<sequence length="393" mass="45490">MSLDHPFLQDLSLHRDYADQFRKVIRGKLESHHHLEWAVFEQLHCIQKLSSATSHRDWRTLLTIEEPTYTELVWEFYTTFQYRPKAARDSYAVTFRLGGRPWQLTIDAMGIEYHPFSRHEVEVPNPTDWNMDEFYRRIARRACGFDYFDAGQTSVRTLKLQWPILNLLITRSIVPNVTGSHKIPKRVLYAMYSMGYPDHMLHLGSFVATTFSRCHGKLNYLFCGPLITRLARHFDISFDDLTDSIFRGGSTPLSQDVLHNALLLATDGTRSWVDGLSMPPEEDADLDEYEEIVDYTDEEEDDDDDDGGAMDADEPEPPLSPPGDLRPRRRLERGESSSSPSGPSMASGQSMEFFTKQFQQIGLQFQQLGLQNQQLMDHQVQFYQQYSDHQAEY</sequence>
<reference evidence="2 3" key="1">
    <citation type="submission" date="2024-04" db="EMBL/GenBank/DDBJ databases">
        <authorList>
            <person name="Fracassetti M."/>
        </authorList>
    </citation>
    <scope>NUCLEOTIDE SEQUENCE [LARGE SCALE GENOMIC DNA]</scope>
</reference>
<accession>A0AAV2E7L2</accession>
<protein>
    <submittedName>
        <fullName evidence="2">Uncharacterized protein</fullName>
    </submittedName>
</protein>
<organism evidence="2 3">
    <name type="scientific">Linum trigynum</name>
    <dbReference type="NCBI Taxonomy" id="586398"/>
    <lineage>
        <taxon>Eukaryota</taxon>
        <taxon>Viridiplantae</taxon>
        <taxon>Streptophyta</taxon>
        <taxon>Embryophyta</taxon>
        <taxon>Tracheophyta</taxon>
        <taxon>Spermatophyta</taxon>
        <taxon>Magnoliopsida</taxon>
        <taxon>eudicotyledons</taxon>
        <taxon>Gunneridae</taxon>
        <taxon>Pentapetalae</taxon>
        <taxon>rosids</taxon>
        <taxon>fabids</taxon>
        <taxon>Malpighiales</taxon>
        <taxon>Linaceae</taxon>
        <taxon>Linum</taxon>
    </lineage>
</organism>
<dbReference type="AlphaFoldDB" id="A0AAV2E7L2"/>
<feature type="region of interest" description="Disordered" evidence="1">
    <location>
        <begin position="297"/>
        <end position="352"/>
    </location>
</feature>
<keyword evidence="3" id="KW-1185">Reference proteome</keyword>
<gene>
    <name evidence="2" type="ORF">LTRI10_LOCUS22876</name>
</gene>